<accession>A0A1L9TEY3</accession>
<gene>
    <name evidence="1" type="ORF">ASPSYDRAFT_1020088</name>
</gene>
<protein>
    <submittedName>
        <fullName evidence="1">Uncharacterized protein</fullName>
    </submittedName>
</protein>
<dbReference type="GeneID" id="63755821"/>
<evidence type="ECO:0000313" key="2">
    <source>
        <dbReference type="Proteomes" id="UP000184356"/>
    </source>
</evidence>
<name>A0A1L9TEY3_9EURO</name>
<dbReference type="VEuPathDB" id="FungiDB:ASPSYDRAFT_1020088"/>
<dbReference type="AlphaFoldDB" id="A0A1L9TEY3"/>
<keyword evidence="2" id="KW-1185">Reference proteome</keyword>
<proteinExistence type="predicted"/>
<evidence type="ECO:0000313" key="1">
    <source>
        <dbReference type="EMBL" id="OJJ57986.1"/>
    </source>
</evidence>
<dbReference type="EMBL" id="KV878587">
    <property type="protein sequence ID" value="OJJ57986.1"/>
    <property type="molecule type" value="Genomic_DNA"/>
</dbReference>
<reference evidence="2" key="1">
    <citation type="journal article" date="2017" name="Genome Biol.">
        <title>Comparative genomics reveals high biological diversity and specific adaptations in the industrially and medically important fungal genus Aspergillus.</title>
        <authorList>
            <person name="de Vries R.P."/>
            <person name="Riley R."/>
            <person name="Wiebenga A."/>
            <person name="Aguilar-Osorio G."/>
            <person name="Amillis S."/>
            <person name="Uchima C.A."/>
            <person name="Anderluh G."/>
            <person name="Asadollahi M."/>
            <person name="Askin M."/>
            <person name="Barry K."/>
            <person name="Battaglia E."/>
            <person name="Bayram O."/>
            <person name="Benocci T."/>
            <person name="Braus-Stromeyer S.A."/>
            <person name="Caldana C."/>
            <person name="Canovas D."/>
            <person name="Cerqueira G.C."/>
            <person name="Chen F."/>
            <person name="Chen W."/>
            <person name="Choi C."/>
            <person name="Clum A."/>
            <person name="Dos Santos R.A."/>
            <person name="Damasio A.R."/>
            <person name="Diallinas G."/>
            <person name="Emri T."/>
            <person name="Fekete E."/>
            <person name="Flipphi M."/>
            <person name="Freyberg S."/>
            <person name="Gallo A."/>
            <person name="Gournas C."/>
            <person name="Habgood R."/>
            <person name="Hainaut M."/>
            <person name="Harispe M.L."/>
            <person name="Henrissat B."/>
            <person name="Hilden K.S."/>
            <person name="Hope R."/>
            <person name="Hossain A."/>
            <person name="Karabika E."/>
            <person name="Karaffa L."/>
            <person name="Karanyi Z."/>
            <person name="Krasevec N."/>
            <person name="Kuo A."/>
            <person name="Kusch H."/>
            <person name="LaButti K."/>
            <person name="Lagendijk E.L."/>
            <person name="Lapidus A."/>
            <person name="Levasseur A."/>
            <person name="Lindquist E."/>
            <person name="Lipzen A."/>
            <person name="Logrieco A.F."/>
            <person name="MacCabe A."/>
            <person name="Maekelae M.R."/>
            <person name="Malavazi I."/>
            <person name="Melin P."/>
            <person name="Meyer V."/>
            <person name="Mielnichuk N."/>
            <person name="Miskei M."/>
            <person name="Molnar A.P."/>
            <person name="Mule G."/>
            <person name="Ngan C.Y."/>
            <person name="Orejas M."/>
            <person name="Orosz E."/>
            <person name="Ouedraogo J.P."/>
            <person name="Overkamp K.M."/>
            <person name="Park H.-S."/>
            <person name="Perrone G."/>
            <person name="Piumi F."/>
            <person name="Punt P.J."/>
            <person name="Ram A.F."/>
            <person name="Ramon A."/>
            <person name="Rauscher S."/>
            <person name="Record E."/>
            <person name="Riano-Pachon D.M."/>
            <person name="Robert V."/>
            <person name="Roehrig J."/>
            <person name="Ruller R."/>
            <person name="Salamov A."/>
            <person name="Salih N.S."/>
            <person name="Samson R.A."/>
            <person name="Sandor E."/>
            <person name="Sanguinetti M."/>
            <person name="Schuetze T."/>
            <person name="Sepcic K."/>
            <person name="Shelest E."/>
            <person name="Sherlock G."/>
            <person name="Sophianopoulou V."/>
            <person name="Squina F.M."/>
            <person name="Sun H."/>
            <person name="Susca A."/>
            <person name="Todd R.B."/>
            <person name="Tsang A."/>
            <person name="Unkles S.E."/>
            <person name="van de Wiele N."/>
            <person name="van Rossen-Uffink D."/>
            <person name="Oliveira J.V."/>
            <person name="Vesth T.C."/>
            <person name="Visser J."/>
            <person name="Yu J.-H."/>
            <person name="Zhou M."/>
            <person name="Andersen M.R."/>
            <person name="Archer D.B."/>
            <person name="Baker S.E."/>
            <person name="Benoit I."/>
            <person name="Brakhage A.A."/>
            <person name="Braus G.H."/>
            <person name="Fischer R."/>
            <person name="Frisvad J.C."/>
            <person name="Goldman G.H."/>
            <person name="Houbraken J."/>
            <person name="Oakley B."/>
            <person name="Pocsi I."/>
            <person name="Scazzocchio C."/>
            <person name="Seiboth B."/>
            <person name="vanKuyk P.A."/>
            <person name="Wortman J."/>
            <person name="Dyer P.S."/>
            <person name="Grigoriev I.V."/>
        </authorList>
    </citation>
    <scope>NUCLEOTIDE SEQUENCE [LARGE SCALE GENOMIC DNA]</scope>
    <source>
        <strain evidence="2">CBS 593.65</strain>
    </source>
</reference>
<organism evidence="1 2">
    <name type="scientific">Aspergillus sydowii CBS 593.65</name>
    <dbReference type="NCBI Taxonomy" id="1036612"/>
    <lineage>
        <taxon>Eukaryota</taxon>
        <taxon>Fungi</taxon>
        <taxon>Dikarya</taxon>
        <taxon>Ascomycota</taxon>
        <taxon>Pezizomycotina</taxon>
        <taxon>Eurotiomycetes</taxon>
        <taxon>Eurotiomycetidae</taxon>
        <taxon>Eurotiales</taxon>
        <taxon>Aspergillaceae</taxon>
        <taxon>Aspergillus</taxon>
        <taxon>Aspergillus subgen. Nidulantes</taxon>
    </lineage>
</organism>
<dbReference type="RefSeq" id="XP_040701792.1">
    <property type="nucleotide sequence ID" value="XM_040839748.1"/>
</dbReference>
<sequence length="179" mass="20746">MKSLDPVLEDLRCRITPRLLVGPSALGREVCILLKHRVPRQDTRTPKLAILTFFNCPIVRGYFCPRHYLGDEFHWKDKGFQPYTQKMVQYRAIGLENWRLERPHTETEFGRSSILQLFVAVTCGNTIPMYPPVVNVVCFGPCHLNRRPKSSSPSYFETHQAGYAIRTSWVGLLRQRERG</sequence>
<dbReference type="Proteomes" id="UP000184356">
    <property type="component" value="Unassembled WGS sequence"/>
</dbReference>